<sequence length="77" mass="8778">MSQGYCWYRVLRSDVRCDVGELGVGDGIRLSNQQHTTPSAPNNRTKKGIEVARLNWYCCVHHPRETRVLSSSKMNTL</sequence>
<keyword evidence="2" id="KW-1185">Reference proteome</keyword>
<dbReference type="Proteomes" id="UP001331761">
    <property type="component" value="Unassembled WGS sequence"/>
</dbReference>
<accession>A0AAN8FSE8</accession>
<evidence type="ECO:0000313" key="1">
    <source>
        <dbReference type="EMBL" id="KAK5980930.1"/>
    </source>
</evidence>
<name>A0AAN8FSE8_TRICO</name>
<dbReference type="EMBL" id="WIXE01006843">
    <property type="protein sequence ID" value="KAK5980930.1"/>
    <property type="molecule type" value="Genomic_DNA"/>
</dbReference>
<comment type="caution">
    <text evidence="1">The sequence shown here is derived from an EMBL/GenBank/DDBJ whole genome shotgun (WGS) entry which is preliminary data.</text>
</comment>
<evidence type="ECO:0000313" key="2">
    <source>
        <dbReference type="Proteomes" id="UP001331761"/>
    </source>
</evidence>
<proteinExistence type="predicted"/>
<reference evidence="1 2" key="1">
    <citation type="submission" date="2019-10" db="EMBL/GenBank/DDBJ databases">
        <title>Assembly and Annotation for the nematode Trichostrongylus colubriformis.</title>
        <authorList>
            <person name="Martin J."/>
        </authorList>
    </citation>
    <scope>NUCLEOTIDE SEQUENCE [LARGE SCALE GENOMIC DNA]</scope>
    <source>
        <strain evidence="1">G859</strain>
        <tissue evidence="1">Whole worm</tissue>
    </source>
</reference>
<gene>
    <name evidence="1" type="ORF">GCK32_015869</name>
</gene>
<protein>
    <submittedName>
        <fullName evidence="1">Uncharacterized protein</fullName>
    </submittedName>
</protein>
<organism evidence="1 2">
    <name type="scientific">Trichostrongylus colubriformis</name>
    <name type="common">Black scour worm</name>
    <dbReference type="NCBI Taxonomy" id="6319"/>
    <lineage>
        <taxon>Eukaryota</taxon>
        <taxon>Metazoa</taxon>
        <taxon>Ecdysozoa</taxon>
        <taxon>Nematoda</taxon>
        <taxon>Chromadorea</taxon>
        <taxon>Rhabditida</taxon>
        <taxon>Rhabditina</taxon>
        <taxon>Rhabditomorpha</taxon>
        <taxon>Strongyloidea</taxon>
        <taxon>Trichostrongylidae</taxon>
        <taxon>Trichostrongylus</taxon>
    </lineage>
</organism>
<dbReference type="AlphaFoldDB" id="A0AAN8FSE8"/>